<dbReference type="EMBL" id="OW240913">
    <property type="protein sequence ID" value="CAH2249533.1"/>
    <property type="molecule type" value="Genomic_DNA"/>
</dbReference>
<accession>A0AAD1VTF5</accession>
<evidence type="ECO:0000313" key="2">
    <source>
        <dbReference type="EMBL" id="CAH2249533.1"/>
    </source>
</evidence>
<feature type="region of interest" description="Disordered" evidence="1">
    <location>
        <begin position="133"/>
        <end position="172"/>
    </location>
</feature>
<organism evidence="2 3">
    <name type="scientific">Pelobates cultripes</name>
    <name type="common">Western spadefoot toad</name>
    <dbReference type="NCBI Taxonomy" id="61616"/>
    <lineage>
        <taxon>Eukaryota</taxon>
        <taxon>Metazoa</taxon>
        <taxon>Chordata</taxon>
        <taxon>Craniata</taxon>
        <taxon>Vertebrata</taxon>
        <taxon>Euteleostomi</taxon>
        <taxon>Amphibia</taxon>
        <taxon>Batrachia</taxon>
        <taxon>Anura</taxon>
        <taxon>Pelobatoidea</taxon>
        <taxon>Pelobatidae</taxon>
        <taxon>Pelobates</taxon>
    </lineage>
</organism>
<gene>
    <name evidence="2" type="ORF">PECUL_23A006501</name>
</gene>
<dbReference type="AlphaFoldDB" id="A0AAD1VTF5"/>
<evidence type="ECO:0000256" key="1">
    <source>
        <dbReference type="SAM" id="MobiDB-lite"/>
    </source>
</evidence>
<protein>
    <submittedName>
        <fullName evidence="2">Uncharacterized protein</fullName>
    </submittedName>
</protein>
<keyword evidence="3" id="KW-1185">Reference proteome</keyword>
<name>A0AAD1VTF5_PELCU</name>
<sequence>MRPFHGRVRDVVMTLKQRDDVMYAHADVGRNPRDCRTGLTGSCSLFRWYQKLAPTLTYIALPCCTSLSLHKDAVLECDPVQTVPHVHTNTTSVCAKATYRSWQHWRQNSVHTNATSVHVNAACHTGDRTLFARTPPLPTHDHTGDRESKGTHGKAKPFKGAPLHQESQQAVKQPSNFWDTHWSSIQSPSGDDYKLSPVTKYLGYFMYSSTLEFS</sequence>
<evidence type="ECO:0000313" key="3">
    <source>
        <dbReference type="Proteomes" id="UP001295444"/>
    </source>
</evidence>
<reference evidence="2" key="1">
    <citation type="submission" date="2022-03" db="EMBL/GenBank/DDBJ databases">
        <authorList>
            <person name="Alioto T."/>
            <person name="Alioto T."/>
            <person name="Gomez Garrido J."/>
        </authorList>
    </citation>
    <scope>NUCLEOTIDE SEQUENCE</scope>
</reference>
<feature type="non-terminal residue" evidence="2">
    <location>
        <position position="214"/>
    </location>
</feature>
<proteinExistence type="predicted"/>
<dbReference type="Proteomes" id="UP001295444">
    <property type="component" value="Chromosome 02"/>
</dbReference>
<feature type="compositionally biased region" description="Basic and acidic residues" evidence="1">
    <location>
        <begin position="139"/>
        <end position="150"/>
    </location>
</feature>